<reference evidence="1 2" key="1">
    <citation type="submission" date="2013-02" db="EMBL/GenBank/DDBJ databases">
        <authorList>
            <person name="Harkins D.M."/>
            <person name="Durkin A.S."/>
            <person name="Brinkac L.M."/>
            <person name="Haft D.H."/>
            <person name="Selengut J.D."/>
            <person name="Sanka R."/>
            <person name="DePew J."/>
            <person name="Purushe J."/>
            <person name="Whelen A.C."/>
            <person name="Vinetz J.M."/>
            <person name="Sutton G.G."/>
            <person name="Nierman W.C."/>
            <person name="Fouts D.E."/>
        </authorList>
    </citation>
    <scope>NUCLEOTIDE SEQUENCE [LARGE SCALE GENOMIC DNA]</scope>
    <source>
        <strain evidence="1 2">2002000626</strain>
    </source>
</reference>
<dbReference type="EMBL" id="AFJL02000159">
    <property type="protein sequence ID" value="EMY03898.1"/>
    <property type="molecule type" value="Genomic_DNA"/>
</dbReference>
<protein>
    <submittedName>
        <fullName evidence="1">Uncharacterized protein</fullName>
    </submittedName>
</protein>
<sequence>MYRISCGPSGGQGYSIHGNAIGGIAPVGGFLFGVAARAGGSWVATTG</sequence>
<dbReference type="Proteomes" id="UP000012329">
    <property type="component" value="Unassembled WGS sequence"/>
</dbReference>
<name>A0A829D599_LEPIR</name>
<dbReference type="AlphaFoldDB" id="A0A829D599"/>
<accession>A0A829D599</accession>
<proteinExistence type="predicted"/>
<evidence type="ECO:0000313" key="2">
    <source>
        <dbReference type="Proteomes" id="UP000012329"/>
    </source>
</evidence>
<evidence type="ECO:0000313" key="1">
    <source>
        <dbReference type="EMBL" id="EMY03898.1"/>
    </source>
</evidence>
<comment type="caution">
    <text evidence="1">The sequence shown here is derived from an EMBL/GenBank/DDBJ whole genome shotgun (WGS) entry which is preliminary data.</text>
</comment>
<gene>
    <name evidence="1" type="ORF">LEP1GSC029_3814</name>
</gene>
<organism evidence="1 2">
    <name type="scientific">Leptospira interrogans str. 2002000626</name>
    <dbReference type="NCBI Taxonomy" id="996803"/>
    <lineage>
        <taxon>Bacteria</taxon>
        <taxon>Pseudomonadati</taxon>
        <taxon>Spirochaetota</taxon>
        <taxon>Spirochaetia</taxon>
        <taxon>Leptospirales</taxon>
        <taxon>Leptospiraceae</taxon>
        <taxon>Leptospira</taxon>
    </lineage>
</organism>